<dbReference type="Proteomes" id="UP000242687">
    <property type="component" value="Unassembled WGS sequence"/>
</dbReference>
<dbReference type="Pfam" id="PF01370">
    <property type="entry name" value="Epimerase"/>
    <property type="match status" value="1"/>
</dbReference>
<sequence length="324" mass="36661">MRDKILVTGACGQLGTELVMALRERYGWERVIATDVYDANDKLMQKGAYMKLDVLNVRRLSYVFERMGVGQIYHLAAVLSASGEQNPEAAWQINMQGLLNVLEAARAQRVEKIFWPSSIAVFGPESMRAACVQQSALDPTTIYGISKMAGEYWCRWYYNTYGIDIRSIRYPGLISYSAKPGGGTTDYAVDIFHKALEEGHYGCFLRDTTTLPMLYMPDAVRGTIELMEAPRGQLSVHTSYNLAGLHFSPRELATEIRKHIPGLTVSYHPDFRQAIADSWPTGILDLEARRDWGWEPQFDLETMVTDMLAHLKNDVHQIDVPVER</sequence>
<dbReference type="InterPro" id="IPR051225">
    <property type="entry name" value="NAD(P)_epim/dehydratase"/>
</dbReference>
<dbReference type="GO" id="GO:0006567">
    <property type="term" value="P:L-threonine catabolic process"/>
    <property type="evidence" value="ECO:0007669"/>
    <property type="project" value="TreeGrafter"/>
</dbReference>
<dbReference type="InterPro" id="IPR001509">
    <property type="entry name" value="Epimerase_deHydtase"/>
</dbReference>
<evidence type="ECO:0000313" key="3">
    <source>
        <dbReference type="EMBL" id="PJJ83302.1"/>
    </source>
</evidence>
<evidence type="ECO:0000259" key="2">
    <source>
        <dbReference type="Pfam" id="PF01370"/>
    </source>
</evidence>
<feature type="domain" description="NAD-dependent epimerase/dehydratase" evidence="2">
    <location>
        <begin position="5"/>
        <end position="235"/>
    </location>
</feature>
<dbReference type="InterPro" id="IPR036291">
    <property type="entry name" value="NAD(P)-bd_dom_sf"/>
</dbReference>
<dbReference type="OrthoDB" id="9779902at2"/>
<dbReference type="SUPFAM" id="SSF51735">
    <property type="entry name" value="NAD(P)-binding Rossmann-fold domains"/>
    <property type="match status" value="1"/>
</dbReference>
<evidence type="ECO:0000256" key="1">
    <source>
        <dbReference type="ARBA" id="ARBA00007637"/>
    </source>
</evidence>
<dbReference type="GO" id="GO:0008743">
    <property type="term" value="F:L-threonine 3-dehydrogenase activity"/>
    <property type="evidence" value="ECO:0007669"/>
    <property type="project" value="TreeGrafter"/>
</dbReference>
<dbReference type="EMBL" id="PGFJ01000001">
    <property type="protein sequence ID" value="PJJ83302.1"/>
    <property type="molecule type" value="Genomic_DNA"/>
</dbReference>
<dbReference type="RefSeq" id="WP_100339579.1">
    <property type="nucleotide sequence ID" value="NZ_PGFJ01000001.1"/>
</dbReference>
<reference evidence="3 4" key="1">
    <citation type="submission" date="2017-11" db="EMBL/GenBank/DDBJ databases">
        <title>Genomic Encyclopedia of Archaeal and Bacterial Type Strains, Phase II (KMG-II): From Individual Species to Whole Genera.</title>
        <authorList>
            <person name="Goeker M."/>
        </authorList>
    </citation>
    <scope>NUCLEOTIDE SEQUENCE [LARGE SCALE GENOMIC DNA]</scope>
    <source>
        <strain evidence="3 4">DSM 28175</strain>
    </source>
</reference>
<proteinExistence type="inferred from homology"/>
<protein>
    <submittedName>
        <fullName evidence="3">Nucleoside-diphosphate-sugar epimerase</fullName>
    </submittedName>
</protein>
<comment type="similarity">
    <text evidence="1">Belongs to the NAD(P)-dependent epimerase/dehydratase family.</text>
</comment>
<dbReference type="Gene3D" id="3.40.50.720">
    <property type="entry name" value="NAD(P)-binding Rossmann-like Domain"/>
    <property type="match status" value="1"/>
</dbReference>
<evidence type="ECO:0000313" key="4">
    <source>
        <dbReference type="Proteomes" id="UP000242687"/>
    </source>
</evidence>
<dbReference type="AlphaFoldDB" id="A0A2H9VR45"/>
<comment type="caution">
    <text evidence="3">The sequence shown here is derived from an EMBL/GenBank/DDBJ whole genome shotgun (WGS) entry which is preliminary data.</text>
</comment>
<accession>A0A2H9VR45</accession>
<keyword evidence="4" id="KW-1185">Reference proteome</keyword>
<dbReference type="PANTHER" id="PTHR42687:SF1">
    <property type="entry name" value="L-THREONINE 3-DEHYDROGENASE, MITOCHONDRIAL"/>
    <property type="match status" value="1"/>
</dbReference>
<gene>
    <name evidence="3" type="ORF">CLV57_0282</name>
</gene>
<organism evidence="3 4">
    <name type="scientific">Mucilaginibacter auburnensis</name>
    <dbReference type="NCBI Taxonomy" id="1457233"/>
    <lineage>
        <taxon>Bacteria</taxon>
        <taxon>Pseudomonadati</taxon>
        <taxon>Bacteroidota</taxon>
        <taxon>Sphingobacteriia</taxon>
        <taxon>Sphingobacteriales</taxon>
        <taxon>Sphingobacteriaceae</taxon>
        <taxon>Mucilaginibacter</taxon>
    </lineage>
</organism>
<name>A0A2H9VR45_9SPHI</name>
<dbReference type="PANTHER" id="PTHR42687">
    <property type="entry name" value="L-THREONINE 3-DEHYDROGENASE"/>
    <property type="match status" value="1"/>
</dbReference>